<evidence type="ECO:0000259" key="8">
    <source>
        <dbReference type="Pfam" id="PF15495"/>
    </source>
</evidence>
<dbReference type="Gene3D" id="2.60.40.2580">
    <property type="match status" value="1"/>
</dbReference>
<reference evidence="9" key="2">
    <citation type="submission" date="2021-04" db="EMBL/GenBank/DDBJ databases">
        <authorList>
            <person name="Gilroy R."/>
        </authorList>
    </citation>
    <scope>NUCLEOTIDE SEQUENCE</scope>
    <source>
        <strain evidence="9">ChiHecec3B27-8219</strain>
    </source>
</reference>
<gene>
    <name evidence="9" type="ORF">H9966_05895</name>
</gene>
<feature type="chain" id="PRO_5039402593" evidence="6">
    <location>
        <begin position="28"/>
        <end position="577"/>
    </location>
</feature>
<dbReference type="PROSITE" id="PS51257">
    <property type="entry name" value="PROKAR_LIPOPROTEIN"/>
    <property type="match status" value="1"/>
</dbReference>
<evidence type="ECO:0000259" key="7">
    <source>
        <dbReference type="Pfam" id="PF06321"/>
    </source>
</evidence>
<dbReference type="InterPro" id="IPR029140">
    <property type="entry name" value="Mfa1_C"/>
</dbReference>
<feature type="domain" description="Major fimbrial subunit protein N-terminal" evidence="7">
    <location>
        <begin position="72"/>
        <end position="203"/>
    </location>
</feature>
<keyword evidence="3 6" id="KW-0732">Signal</keyword>
<dbReference type="Proteomes" id="UP000824055">
    <property type="component" value="Unassembled WGS sequence"/>
</dbReference>
<dbReference type="InterPro" id="IPR029141">
    <property type="entry name" value="FimA_N"/>
</dbReference>
<protein>
    <submittedName>
        <fullName evidence="9">Mfa1 family fimbria major subunit</fullName>
    </submittedName>
</protein>
<feature type="signal peptide" evidence="6">
    <location>
        <begin position="1"/>
        <end position="27"/>
    </location>
</feature>
<evidence type="ECO:0000256" key="1">
    <source>
        <dbReference type="ARBA" id="ARBA00004561"/>
    </source>
</evidence>
<dbReference type="GO" id="GO:0009418">
    <property type="term" value="C:pilus shaft"/>
    <property type="evidence" value="ECO:0007669"/>
    <property type="project" value="InterPro"/>
</dbReference>
<proteinExistence type="inferred from homology"/>
<sequence>MTFHQVRLHHKPLLGALLLTAMLAACGESDDLQAGQPATGAGKHYVSLTFTMPTQDESSRAGNPTGGEGGDGYEQGQDNENTITDAVAFFFQNNGAGVNGDANTPVQYQRFTDFNQPEDGNGNPIDRTYTSKPIPTSLYGEYNVLVVANPGTDNWWTYTTTLGEVRDEVLKQAWTGEAGKESYFLMSSAADATIQISDANNTEATAANTEINVERMAARVDYKKDASYTCTDPNYTGATVEIEGAILVNNLTEPGSYAMKRVSTASTGGDITYLGDETLGDDGLPNNWVQDPTTGNKSSAKFGVSWTDTEASDPNWWSDLATIGTEITKEQNEKWNILGYTLENITDDADTKHSNNTAVVFKAKFHPAEGSVTHYQNGDTFFELNNTLYASMEDLIEDFYDKKISDIDNAVMACDSWQDVEKLVSDLKGFDPSGYKQWLQDQIEAAAPWPDEVKASLTWTRYMLNECGYSATLENGVYTVKINQGDKITADILAKYGARTYEKATCYYTWWIRHANDGDEDTNGVMEYAIVRNNIYELSVTKISSLGGYIPNEEEKGFIVNVYVKDWQMLGDETIQM</sequence>
<comment type="caution">
    <text evidence="9">The sequence shown here is derived from an EMBL/GenBank/DDBJ whole genome shotgun (WGS) entry which is preliminary data.</text>
</comment>
<dbReference type="AlphaFoldDB" id="A0A9D2FXR3"/>
<dbReference type="Gene3D" id="2.60.40.3690">
    <property type="match status" value="1"/>
</dbReference>
<name>A0A9D2FXR3_9BACT</name>
<keyword evidence="4" id="KW-0281">Fimbrium</keyword>
<feature type="compositionally biased region" description="Gly residues" evidence="5">
    <location>
        <begin position="64"/>
        <end position="73"/>
    </location>
</feature>
<dbReference type="Pfam" id="PF06321">
    <property type="entry name" value="P_gingi_FimA"/>
    <property type="match status" value="1"/>
</dbReference>
<reference evidence="9" key="1">
    <citation type="journal article" date="2021" name="PeerJ">
        <title>Extensive microbial diversity within the chicken gut microbiome revealed by metagenomics and culture.</title>
        <authorList>
            <person name="Gilroy R."/>
            <person name="Ravi A."/>
            <person name="Getino M."/>
            <person name="Pursley I."/>
            <person name="Horton D.L."/>
            <person name="Alikhan N.F."/>
            <person name="Baker D."/>
            <person name="Gharbi K."/>
            <person name="Hall N."/>
            <person name="Watson M."/>
            <person name="Adriaenssens E.M."/>
            <person name="Foster-Nyarko E."/>
            <person name="Jarju S."/>
            <person name="Secka A."/>
            <person name="Antonio M."/>
            <person name="Oren A."/>
            <person name="Chaudhuri R.R."/>
            <person name="La Ragione R."/>
            <person name="Hildebrand F."/>
            <person name="Pallen M.J."/>
        </authorList>
    </citation>
    <scope>NUCLEOTIDE SEQUENCE</scope>
    <source>
        <strain evidence="9">ChiHecec3B27-8219</strain>
    </source>
</reference>
<dbReference type="InterPro" id="IPR047786">
    <property type="entry name" value="Mfa1_fim"/>
</dbReference>
<organism evidence="9 10">
    <name type="scientific">Candidatus Prevotella avicola</name>
    <dbReference type="NCBI Taxonomy" id="2838738"/>
    <lineage>
        <taxon>Bacteria</taxon>
        <taxon>Pseudomonadati</taxon>
        <taxon>Bacteroidota</taxon>
        <taxon>Bacteroidia</taxon>
        <taxon>Bacteroidales</taxon>
        <taxon>Prevotellaceae</taxon>
        <taxon>Prevotella</taxon>
    </lineage>
</organism>
<feature type="compositionally biased region" description="Polar residues" evidence="5">
    <location>
        <begin position="53"/>
        <end position="62"/>
    </location>
</feature>
<comment type="similarity">
    <text evidence="2">Belongs to the bacteroidetes fimbrillin superfamily. FimA/Mfa1 family.</text>
</comment>
<evidence type="ECO:0000313" key="9">
    <source>
        <dbReference type="EMBL" id="HIZ69403.1"/>
    </source>
</evidence>
<evidence type="ECO:0000256" key="5">
    <source>
        <dbReference type="SAM" id="MobiDB-lite"/>
    </source>
</evidence>
<dbReference type="EMBL" id="DXBE01000045">
    <property type="protein sequence ID" value="HIZ69403.1"/>
    <property type="molecule type" value="Genomic_DNA"/>
</dbReference>
<dbReference type="NCBIfam" id="NF038041">
    <property type="entry name" value="fim_Mfa1_fam"/>
    <property type="match status" value="1"/>
</dbReference>
<feature type="domain" description="Minor fimbrium subunit Mfa1 C-terminal" evidence="8">
    <location>
        <begin position="500"/>
        <end position="569"/>
    </location>
</feature>
<evidence type="ECO:0000256" key="4">
    <source>
        <dbReference type="ARBA" id="ARBA00023263"/>
    </source>
</evidence>
<evidence type="ECO:0000256" key="6">
    <source>
        <dbReference type="SAM" id="SignalP"/>
    </source>
</evidence>
<dbReference type="Pfam" id="PF15495">
    <property type="entry name" value="Fimbrillin_C"/>
    <property type="match status" value="1"/>
</dbReference>
<feature type="region of interest" description="Disordered" evidence="5">
    <location>
        <begin position="53"/>
        <end position="78"/>
    </location>
</feature>
<comment type="subcellular location">
    <subcellularLocation>
        <location evidence="1">Fimbrium</location>
    </subcellularLocation>
</comment>
<accession>A0A9D2FXR3</accession>
<evidence type="ECO:0000313" key="10">
    <source>
        <dbReference type="Proteomes" id="UP000824055"/>
    </source>
</evidence>
<evidence type="ECO:0000256" key="3">
    <source>
        <dbReference type="ARBA" id="ARBA00022729"/>
    </source>
</evidence>
<evidence type="ECO:0000256" key="2">
    <source>
        <dbReference type="ARBA" id="ARBA00006011"/>
    </source>
</evidence>